<evidence type="ECO:0000313" key="7">
    <source>
        <dbReference type="EMBL" id="ATI41359.1"/>
    </source>
</evidence>
<dbReference type="CDD" id="cd01108">
    <property type="entry name" value="HTH_CueR"/>
    <property type="match status" value="1"/>
</dbReference>
<keyword evidence="4" id="KW-0238">DNA-binding</keyword>
<keyword evidence="2" id="KW-0963">Cytoplasm</keyword>
<dbReference type="RefSeq" id="WP_097372825.1">
    <property type="nucleotide sequence ID" value="NZ_CP021404.1"/>
</dbReference>
<dbReference type="InterPro" id="IPR000551">
    <property type="entry name" value="MerR-type_HTH_dom"/>
</dbReference>
<evidence type="ECO:0000256" key="3">
    <source>
        <dbReference type="ARBA" id="ARBA00023015"/>
    </source>
</evidence>
<dbReference type="AlphaFoldDB" id="A0A291LXC6"/>
<dbReference type="Pfam" id="PF09278">
    <property type="entry name" value="MerR-DNA-bind"/>
    <property type="match status" value="1"/>
</dbReference>
<dbReference type="PANTHER" id="PTHR30204:SF94">
    <property type="entry name" value="HEAVY METAL-DEPENDENT TRANSCRIPTIONAL REGULATOR HI_0293-RELATED"/>
    <property type="match status" value="1"/>
</dbReference>
<dbReference type="GO" id="GO:0045893">
    <property type="term" value="P:positive regulation of DNA-templated transcription"/>
    <property type="evidence" value="ECO:0007669"/>
    <property type="project" value="InterPro"/>
</dbReference>
<reference evidence="7 8" key="1">
    <citation type="submission" date="2017-05" db="EMBL/GenBank/DDBJ databases">
        <title>Comparative genomic and metabolic analysis of manganese-oxidizing mechanisms in Celeribater manganoxidans DY25T: its adaption to the environment of polymetallic nodule.</title>
        <authorList>
            <person name="Wang X."/>
        </authorList>
    </citation>
    <scope>NUCLEOTIDE SEQUENCE [LARGE SCALE GENOMIC DNA]</scope>
    <source>
        <strain evidence="7 8">DY25</strain>
    </source>
</reference>
<name>A0A291LXC6_9RHOB</name>
<protein>
    <submittedName>
        <fullName evidence="7">Cu(I)-responsive transcriptional regulator</fullName>
    </submittedName>
</protein>
<accession>A0A291LXC6</accession>
<proteinExistence type="predicted"/>
<keyword evidence="5" id="KW-0804">Transcription</keyword>
<dbReference type="EMBL" id="CP021404">
    <property type="protein sequence ID" value="ATI41359.1"/>
    <property type="molecule type" value="Genomic_DNA"/>
</dbReference>
<dbReference type="KEGG" id="cmag:CBW24_04645"/>
<evidence type="ECO:0000256" key="2">
    <source>
        <dbReference type="ARBA" id="ARBA00022490"/>
    </source>
</evidence>
<dbReference type="InterPro" id="IPR009061">
    <property type="entry name" value="DNA-bd_dom_put_sf"/>
</dbReference>
<dbReference type="InterPro" id="IPR047057">
    <property type="entry name" value="MerR_fam"/>
</dbReference>
<keyword evidence="8" id="KW-1185">Reference proteome</keyword>
<dbReference type="InterPro" id="IPR011789">
    <property type="entry name" value="CueR"/>
</dbReference>
<dbReference type="InterPro" id="IPR015358">
    <property type="entry name" value="Tscrpt_reg_MerR_DNA-bd"/>
</dbReference>
<evidence type="ECO:0000256" key="5">
    <source>
        <dbReference type="ARBA" id="ARBA00023163"/>
    </source>
</evidence>
<dbReference type="GO" id="GO:0005507">
    <property type="term" value="F:copper ion binding"/>
    <property type="evidence" value="ECO:0007669"/>
    <property type="project" value="InterPro"/>
</dbReference>
<evidence type="ECO:0000256" key="4">
    <source>
        <dbReference type="ARBA" id="ARBA00023125"/>
    </source>
</evidence>
<dbReference type="Proteomes" id="UP000219050">
    <property type="component" value="Chromosome"/>
</dbReference>
<dbReference type="PANTHER" id="PTHR30204">
    <property type="entry name" value="REDOX-CYCLING DRUG-SENSING TRANSCRIPTIONAL ACTIVATOR SOXR"/>
    <property type="match status" value="1"/>
</dbReference>
<dbReference type="PROSITE" id="PS50937">
    <property type="entry name" value="HTH_MERR_2"/>
    <property type="match status" value="1"/>
</dbReference>
<dbReference type="OrthoDB" id="9802944at2"/>
<evidence type="ECO:0000259" key="6">
    <source>
        <dbReference type="PROSITE" id="PS50937"/>
    </source>
</evidence>
<dbReference type="PRINTS" id="PR00040">
    <property type="entry name" value="HTHMERR"/>
</dbReference>
<dbReference type="GO" id="GO:0003700">
    <property type="term" value="F:DNA-binding transcription factor activity"/>
    <property type="evidence" value="ECO:0007669"/>
    <property type="project" value="InterPro"/>
</dbReference>
<gene>
    <name evidence="7" type="ORF">CBW24_04645</name>
</gene>
<dbReference type="NCBIfam" id="TIGR02044">
    <property type="entry name" value="CueR"/>
    <property type="match status" value="1"/>
</dbReference>
<sequence length="145" mass="15904">MNIGDVATRSGLPAKTIRYYEDIGLVQPLRSANGYRSFRESDVHKLAFLGRARALGFSIEACRSLLALYEDKERASGEVKQIATEHLARIDDKIAELTEMRATLSHLVASCAGDHRPDCPILADLAKAKAKARAEQRPADRAARG</sequence>
<organism evidence="7 8">
    <name type="scientific">Pacificitalea manganoxidans</name>
    <dbReference type="NCBI Taxonomy" id="1411902"/>
    <lineage>
        <taxon>Bacteria</taxon>
        <taxon>Pseudomonadati</taxon>
        <taxon>Pseudomonadota</taxon>
        <taxon>Alphaproteobacteria</taxon>
        <taxon>Rhodobacterales</taxon>
        <taxon>Paracoccaceae</taxon>
        <taxon>Pacificitalea</taxon>
    </lineage>
</organism>
<dbReference type="GO" id="GO:0003677">
    <property type="term" value="F:DNA binding"/>
    <property type="evidence" value="ECO:0007669"/>
    <property type="project" value="UniProtKB-KW"/>
</dbReference>
<dbReference type="GO" id="GO:0005737">
    <property type="term" value="C:cytoplasm"/>
    <property type="evidence" value="ECO:0007669"/>
    <property type="project" value="UniProtKB-SubCell"/>
</dbReference>
<comment type="subcellular location">
    <subcellularLocation>
        <location evidence="1">Cytoplasm</location>
    </subcellularLocation>
</comment>
<evidence type="ECO:0000256" key="1">
    <source>
        <dbReference type="ARBA" id="ARBA00004496"/>
    </source>
</evidence>
<dbReference type="Pfam" id="PF00376">
    <property type="entry name" value="MerR"/>
    <property type="match status" value="1"/>
</dbReference>
<keyword evidence="3" id="KW-0805">Transcription regulation</keyword>
<dbReference type="Gene3D" id="1.10.1660.10">
    <property type="match status" value="1"/>
</dbReference>
<dbReference type="SMART" id="SM00422">
    <property type="entry name" value="HTH_MERR"/>
    <property type="match status" value="1"/>
</dbReference>
<dbReference type="SUPFAM" id="SSF46955">
    <property type="entry name" value="Putative DNA-binding domain"/>
    <property type="match status" value="1"/>
</dbReference>
<feature type="domain" description="HTH merR-type" evidence="6">
    <location>
        <begin position="1"/>
        <end position="68"/>
    </location>
</feature>
<evidence type="ECO:0000313" key="8">
    <source>
        <dbReference type="Proteomes" id="UP000219050"/>
    </source>
</evidence>